<evidence type="ECO:0008006" key="5">
    <source>
        <dbReference type="Google" id="ProtNLM"/>
    </source>
</evidence>
<dbReference type="PIRSF" id="PIRSF028696">
    <property type="entry name" value="UCP028696"/>
    <property type="match status" value="1"/>
</dbReference>
<protein>
    <recommendedName>
        <fullName evidence="5">DUF2860 domain-containing protein</fullName>
    </recommendedName>
</protein>
<sequence length="316" mass="35185">MNKYSALLVSLLVSGATFADGFEGELSYMVGYGKSTSNLSTENSTKTGELNSAGTSHSGTQQGPFGQLRYNFGEQQVFVGMSRDDIVQGVFAMELGYSRLLTDDHAISFSYLPTIANGKVWQDPYLVNKARKETDISGNAYRITFENVQDAGLKVDLAYYDQKLEREFSGSSYAVDQTLLRRGGKGYNIEVSNGIPLSHDILLQPSFGYRQFEADGKAMAYGRYSAALTAMYIDGNHLFSLHGGLFKADYKAVNPMFKRKREDKGYEATFAYEYQGFMGWDNLGFNALASYSRSDSNITFYDENDYMVGVGVSYFF</sequence>
<dbReference type="InterPro" id="IPR016896">
    <property type="entry name" value="DUF2860"/>
</dbReference>
<feature type="signal peptide" evidence="2">
    <location>
        <begin position="1"/>
        <end position="19"/>
    </location>
</feature>
<feature type="region of interest" description="Disordered" evidence="1">
    <location>
        <begin position="38"/>
        <end position="62"/>
    </location>
</feature>
<dbReference type="Pfam" id="PF11059">
    <property type="entry name" value="DUF2860"/>
    <property type="match status" value="1"/>
</dbReference>
<evidence type="ECO:0000256" key="2">
    <source>
        <dbReference type="SAM" id="SignalP"/>
    </source>
</evidence>
<evidence type="ECO:0000256" key="1">
    <source>
        <dbReference type="SAM" id="MobiDB-lite"/>
    </source>
</evidence>
<gene>
    <name evidence="3" type="ORF">APB76_21650</name>
</gene>
<dbReference type="AlphaFoldDB" id="A0A177XSW1"/>
<evidence type="ECO:0000313" key="3">
    <source>
        <dbReference type="EMBL" id="OAJ91967.1"/>
    </source>
</evidence>
<accession>A0A177XSW1</accession>
<evidence type="ECO:0000313" key="4">
    <source>
        <dbReference type="Proteomes" id="UP000078406"/>
    </source>
</evidence>
<comment type="caution">
    <text evidence="3">The sequence shown here is derived from an EMBL/GenBank/DDBJ whole genome shotgun (WGS) entry which is preliminary data.</text>
</comment>
<name>A0A177XSW1_9VIBR</name>
<proteinExistence type="predicted"/>
<organism evidence="3 4">
    <name type="scientific">Vibrio bivalvicida</name>
    <dbReference type="NCBI Taxonomy" id="1276888"/>
    <lineage>
        <taxon>Bacteria</taxon>
        <taxon>Pseudomonadati</taxon>
        <taxon>Pseudomonadota</taxon>
        <taxon>Gammaproteobacteria</taxon>
        <taxon>Vibrionales</taxon>
        <taxon>Vibrionaceae</taxon>
        <taxon>Vibrio</taxon>
        <taxon>Vibrio oreintalis group</taxon>
    </lineage>
</organism>
<dbReference type="RefSeq" id="WP_054962516.1">
    <property type="nucleotide sequence ID" value="NZ_LLEI02000091.1"/>
</dbReference>
<feature type="chain" id="PRO_5008079140" description="DUF2860 domain-containing protein" evidence="2">
    <location>
        <begin position="20"/>
        <end position="316"/>
    </location>
</feature>
<keyword evidence="2" id="KW-0732">Signal</keyword>
<dbReference type="Proteomes" id="UP000078406">
    <property type="component" value="Unassembled WGS sequence"/>
</dbReference>
<reference evidence="3 4" key="1">
    <citation type="journal article" date="2016" name="Syst. Appl. Microbiol.">
        <title>Vibrio bivalvicida sp. nov., a novel larval pathogen for bivalve molluscs reared in a hatchery.</title>
        <authorList>
            <person name="Dubert J."/>
            <person name="Romalde J.L."/>
            <person name="Prado S."/>
            <person name="Barja J.L."/>
        </authorList>
    </citation>
    <scope>NUCLEOTIDE SEQUENCE [LARGE SCALE GENOMIC DNA]</scope>
    <source>
        <strain evidence="3 4">605</strain>
    </source>
</reference>
<dbReference type="EMBL" id="LLEI02000091">
    <property type="protein sequence ID" value="OAJ91967.1"/>
    <property type="molecule type" value="Genomic_DNA"/>
</dbReference>